<proteinExistence type="predicted"/>
<comment type="caution">
    <text evidence="1">The sequence shown here is derived from an EMBL/GenBank/DDBJ whole genome shotgun (WGS) entry which is preliminary data.</text>
</comment>
<dbReference type="EMBL" id="BLLH01000001">
    <property type="protein sequence ID" value="GFH39833.1"/>
    <property type="molecule type" value="Genomic_DNA"/>
</dbReference>
<gene>
    <name evidence="1" type="ORF">Hs20B_02310</name>
</gene>
<protein>
    <submittedName>
        <fullName evidence="1">Uncharacterized protein</fullName>
    </submittedName>
</protein>
<accession>A0A6A0B594</accession>
<dbReference type="AlphaFoldDB" id="A0A6A0B594"/>
<evidence type="ECO:0000313" key="1">
    <source>
        <dbReference type="EMBL" id="GFH39833.1"/>
    </source>
</evidence>
<evidence type="ECO:0000313" key="2">
    <source>
        <dbReference type="Proteomes" id="UP000475928"/>
    </source>
</evidence>
<sequence>MNMEKFKSLIPKMNREEKEEKVKRKYVSKHYAETIEVMKAQAMQYIETGYIIQAAEVLEDWKYLTELRHDEYDESMPIMERYIEGENYD</sequence>
<organism evidence="1 2">
    <name type="scientific">Pseudolactococcus insecticola</name>
    <dbReference type="NCBI Taxonomy" id="2709158"/>
    <lineage>
        <taxon>Bacteria</taxon>
        <taxon>Bacillati</taxon>
        <taxon>Bacillota</taxon>
        <taxon>Bacilli</taxon>
        <taxon>Lactobacillales</taxon>
        <taxon>Streptococcaceae</taxon>
        <taxon>Pseudolactococcus</taxon>
    </lineage>
</organism>
<name>A0A6A0B594_9LACT</name>
<reference evidence="1 2" key="1">
    <citation type="submission" date="2020-02" db="EMBL/GenBank/DDBJ databases">
        <title>Draft genome sequence of Lactococcus sp. Hs20B0-1.</title>
        <authorList>
            <person name="Noda S."/>
            <person name="Yuki M."/>
            <person name="Ohkuma M."/>
        </authorList>
    </citation>
    <scope>NUCLEOTIDE SEQUENCE [LARGE SCALE GENOMIC DNA]</scope>
    <source>
        <strain evidence="1 2">Hs20B0-1</strain>
    </source>
</reference>
<keyword evidence="2" id="KW-1185">Reference proteome</keyword>
<dbReference type="Proteomes" id="UP000475928">
    <property type="component" value="Unassembled WGS sequence"/>
</dbReference>